<dbReference type="Pfam" id="PF02321">
    <property type="entry name" value="OEP"/>
    <property type="match status" value="1"/>
</dbReference>
<dbReference type="Proteomes" id="UP000289718">
    <property type="component" value="Unassembled WGS sequence"/>
</dbReference>
<dbReference type="GO" id="GO:1990281">
    <property type="term" value="C:efflux pump complex"/>
    <property type="evidence" value="ECO:0007669"/>
    <property type="project" value="TreeGrafter"/>
</dbReference>
<dbReference type="GO" id="GO:0009279">
    <property type="term" value="C:cell outer membrane"/>
    <property type="evidence" value="ECO:0007669"/>
    <property type="project" value="UniProtKB-SubCell"/>
</dbReference>
<sequence length="449" mass="51818">MYKFFLYILLIFSIANAQTINFEKALAATLENSKKIKQQKINIEQKNSDLKKIKSFSYGNVNLIHEASRTNHAGYVFNYKLSSREASFKDFGFSEFGGPIDTQPFDLNQPENRNNFTTKVTYNIPLFTGFKLSNQKDMISLQKKIEKTILNKNIKDLSYEVLKAYNNAVVAKEYIKAIKKAKEVTNIFEITANEFYKEGLVTKIDKKQAKVYSLNIQSKLTQAKNNYELALAYLSFLTSIEKIEDIQGLKTYNNSLNPTNSYEKALKNRDDIKIITLANQINKKNIALNKAAYYPNIYTHLEYGVNDDRVNFSSEKDYYLAMIGIKFPLFDPAREYEFQKSKLEYQKSLLQKQELEDAIKLELKKATLNLQAKEKLLKEKKEAKVLAYEVLEQSKQMYKNQLIAMSELLKQEAIYRENEAAFILAKYEHSLAQGKLNLAIGNNINGESK</sequence>
<keyword evidence="8" id="KW-0732">Signal</keyword>
<gene>
    <name evidence="9" type="ORF">CP965_01440</name>
</gene>
<keyword evidence="6" id="KW-0472">Membrane</keyword>
<accession>A0A4Q1B6D0</accession>
<dbReference type="PANTHER" id="PTHR30026">
    <property type="entry name" value="OUTER MEMBRANE PROTEIN TOLC"/>
    <property type="match status" value="1"/>
</dbReference>
<dbReference type="RefSeq" id="WP_129060251.1">
    <property type="nucleotide sequence ID" value="NZ_NXIE01000001.1"/>
</dbReference>
<dbReference type="EMBL" id="NXIE01000001">
    <property type="protein sequence ID" value="RXK14139.1"/>
    <property type="molecule type" value="Genomic_DNA"/>
</dbReference>
<feature type="chain" id="PRO_5020373836" evidence="8">
    <location>
        <begin position="18"/>
        <end position="449"/>
    </location>
</feature>
<organism evidence="9 10">
    <name type="scientific">Halarcobacter mediterraneus</name>
    <dbReference type="NCBI Taxonomy" id="2023153"/>
    <lineage>
        <taxon>Bacteria</taxon>
        <taxon>Pseudomonadati</taxon>
        <taxon>Campylobacterota</taxon>
        <taxon>Epsilonproteobacteria</taxon>
        <taxon>Campylobacterales</taxon>
        <taxon>Arcobacteraceae</taxon>
        <taxon>Halarcobacter</taxon>
    </lineage>
</organism>
<protein>
    <submittedName>
        <fullName evidence="9">Transporter</fullName>
    </submittedName>
</protein>
<dbReference type="PANTHER" id="PTHR30026:SF20">
    <property type="entry name" value="OUTER MEMBRANE PROTEIN TOLC"/>
    <property type="match status" value="1"/>
</dbReference>
<dbReference type="SUPFAM" id="SSF56954">
    <property type="entry name" value="Outer membrane efflux proteins (OEP)"/>
    <property type="match status" value="1"/>
</dbReference>
<comment type="subcellular location">
    <subcellularLocation>
        <location evidence="1">Cell outer membrane</location>
    </subcellularLocation>
</comment>
<evidence type="ECO:0000256" key="3">
    <source>
        <dbReference type="ARBA" id="ARBA00022448"/>
    </source>
</evidence>
<keyword evidence="4" id="KW-1134">Transmembrane beta strand</keyword>
<evidence type="ECO:0000256" key="6">
    <source>
        <dbReference type="ARBA" id="ARBA00023136"/>
    </source>
</evidence>
<dbReference type="InterPro" id="IPR003423">
    <property type="entry name" value="OMP_efflux"/>
</dbReference>
<comment type="caution">
    <text evidence="9">The sequence shown here is derived from an EMBL/GenBank/DDBJ whole genome shotgun (WGS) entry which is preliminary data.</text>
</comment>
<evidence type="ECO:0000313" key="10">
    <source>
        <dbReference type="Proteomes" id="UP000289718"/>
    </source>
</evidence>
<comment type="similarity">
    <text evidence="2">Belongs to the outer membrane factor (OMF) (TC 1.B.17) family.</text>
</comment>
<proteinExistence type="inferred from homology"/>
<feature type="signal peptide" evidence="8">
    <location>
        <begin position="1"/>
        <end position="17"/>
    </location>
</feature>
<evidence type="ECO:0000256" key="7">
    <source>
        <dbReference type="ARBA" id="ARBA00023237"/>
    </source>
</evidence>
<evidence type="ECO:0000256" key="4">
    <source>
        <dbReference type="ARBA" id="ARBA00022452"/>
    </source>
</evidence>
<evidence type="ECO:0000313" key="9">
    <source>
        <dbReference type="EMBL" id="RXK14139.1"/>
    </source>
</evidence>
<dbReference type="Gene3D" id="1.20.1600.10">
    <property type="entry name" value="Outer membrane efflux proteins (OEP)"/>
    <property type="match status" value="1"/>
</dbReference>
<name>A0A4Q1B6D0_9BACT</name>
<keyword evidence="5" id="KW-0812">Transmembrane</keyword>
<evidence type="ECO:0000256" key="2">
    <source>
        <dbReference type="ARBA" id="ARBA00007613"/>
    </source>
</evidence>
<keyword evidence="10" id="KW-1185">Reference proteome</keyword>
<dbReference type="InterPro" id="IPR051906">
    <property type="entry name" value="TolC-like"/>
</dbReference>
<evidence type="ECO:0000256" key="8">
    <source>
        <dbReference type="SAM" id="SignalP"/>
    </source>
</evidence>
<dbReference type="OrthoDB" id="5372171at2"/>
<keyword evidence="3" id="KW-0813">Transport</keyword>
<keyword evidence="7" id="KW-0998">Cell outer membrane</keyword>
<dbReference type="AlphaFoldDB" id="A0A4Q1B6D0"/>
<evidence type="ECO:0000256" key="1">
    <source>
        <dbReference type="ARBA" id="ARBA00004442"/>
    </source>
</evidence>
<evidence type="ECO:0000256" key="5">
    <source>
        <dbReference type="ARBA" id="ARBA00022692"/>
    </source>
</evidence>
<dbReference type="GO" id="GO:0015288">
    <property type="term" value="F:porin activity"/>
    <property type="evidence" value="ECO:0007669"/>
    <property type="project" value="TreeGrafter"/>
</dbReference>
<reference evidence="9 10" key="1">
    <citation type="submission" date="2017-09" db="EMBL/GenBank/DDBJ databases">
        <title>Genomics of the genus Arcobacter.</title>
        <authorList>
            <person name="Perez-Cataluna A."/>
            <person name="Figueras M.J."/>
            <person name="Salas-Masso N."/>
        </authorList>
    </citation>
    <scope>NUCLEOTIDE SEQUENCE [LARGE SCALE GENOMIC DNA]</scope>
    <source>
        <strain evidence="9 10">F156-34</strain>
    </source>
</reference>
<dbReference type="GO" id="GO:0015562">
    <property type="term" value="F:efflux transmembrane transporter activity"/>
    <property type="evidence" value="ECO:0007669"/>
    <property type="project" value="InterPro"/>
</dbReference>